<dbReference type="SMART" id="SM00086">
    <property type="entry name" value="PAC"/>
    <property type="match status" value="4"/>
</dbReference>
<accession>A0A0F9JV04</accession>
<dbReference type="PANTHER" id="PTHR43304">
    <property type="entry name" value="PHYTOCHROME-LIKE PROTEIN CPH1"/>
    <property type="match status" value="1"/>
</dbReference>
<dbReference type="PROSITE" id="PS50112">
    <property type="entry name" value="PAS"/>
    <property type="match status" value="5"/>
</dbReference>
<dbReference type="PANTHER" id="PTHR43304:SF1">
    <property type="entry name" value="PAC DOMAIN-CONTAINING PROTEIN"/>
    <property type="match status" value="1"/>
</dbReference>
<dbReference type="AlphaFoldDB" id="A0A0F9JV04"/>
<evidence type="ECO:0000259" key="8">
    <source>
        <dbReference type="PROSITE" id="PS50113"/>
    </source>
</evidence>
<name>A0A0F9JV04_9ZZZZ</name>
<feature type="domain" description="PAC" evidence="8">
    <location>
        <begin position="195"/>
        <end position="252"/>
    </location>
</feature>
<evidence type="ECO:0000256" key="6">
    <source>
        <dbReference type="SAM" id="Coils"/>
    </source>
</evidence>
<keyword evidence="4" id="KW-0808">Transferase</keyword>
<dbReference type="InterPro" id="IPR000700">
    <property type="entry name" value="PAS-assoc_C"/>
</dbReference>
<dbReference type="Gene3D" id="1.10.287.130">
    <property type="match status" value="1"/>
</dbReference>
<evidence type="ECO:0000259" key="7">
    <source>
        <dbReference type="PROSITE" id="PS50112"/>
    </source>
</evidence>
<dbReference type="CDD" id="cd00130">
    <property type="entry name" value="PAS"/>
    <property type="match status" value="4"/>
</dbReference>
<dbReference type="EC" id="2.7.13.3" evidence="2"/>
<keyword evidence="6" id="KW-0175">Coiled coil</keyword>
<feature type="domain" description="PAS" evidence="7">
    <location>
        <begin position="397"/>
        <end position="437"/>
    </location>
</feature>
<protein>
    <recommendedName>
        <fullName evidence="2">histidine kinase</fullName>
        <ecNumber evidence="2">2.7.13.3</ecNumber>
    </recommendedName>
</protein>
<dbReference type="InterPro" id="IPR036097">
    <property type="entry name" value="HisK_dim/P_sf"/>
</dbReference>
<comment type="catalytic activity">
    <reaction evidence="1">
        <text>ATP + protein L-histidine = ADP + protein N-phospho-L-histidine.</text>
        <dbReference type="EC" id="2.7.13.3"/>
    </reaction>
</comment>
<dbReference type="InterPro" id="IPR001610">
    <property type="entry name" value="PAC"/>
</dbReference>
<feature type="domain" description="PAC" evidence="8">
    <location>
        <begin position="326"/>
        <end position="376"/>
    </location>
</feature>
<dbReference type="SUPFAM" id="SSF47384">
    <property type="entry name" value="Homodimeric domain of signal transducing histidine kinase"/>
    <property type="match status" value="1"/>
</dbReference>
<dbReference type="InterPro" id="IPR035965">
    <property type="entry name" value="PAS-like_dom_sf"/>
</dbReference>
<proteinExistence type="predicted"/>
<feature type="coiled-coil region" evidence="6">
    <location>
        <begin position="236"/>
        <end position="263"/>
    </location>
</feature>
<feature type="domain" description="PAS" evidence="7">
    <location>
        <begin position="632"/>
        <end position="675"/>
    </location>
</feature>
<evidence type="ECO:0000256" key="2">
    <source>
        <dbReference type="ARBA" id="ARBA00012438"/>
    </source>
</evidence>
<dbReference type="SMART" id="SM00091">
    <property type="entry name" value="PAS"/>
    <property type="match status" value="6"/>
</dbReference>
<feature type="domain" description="PAC" evidence="8">
    <location>
        <begin position="77"/>
        <end position="129"/>
    </location>
</feature>
<dbReference type="GO" id="GO:0000155">
    <property type="term" value="F:phosphorelay sensor kinase activity"/>
    <property type="evidence" value="ECO:0007669"/>
    <property type="project" value="InterPro"/>
</dbReference>
<feature type="non-terminal residue" evidence="9">
    <location>
        <position position="999"/>
    </location>
</feature>
<comment type="caution">
    <text evidence="9">The sequence shown here is derived from an EMBL/GenBank/DDBJ whole genome shotgun (WGS) entry which is preliminary data.</text>
</comment>
<dbReference type="CDD" id="cd00082">
    <property type="entry name" value="HisKA"/>
    <property type="match status" value="1"/>
</dbReference>
<evidence type="ECO:0000256" key="1">
    <source>
        <dbReference type="ARBA" id="ARBA00000085"/>
    </source>
</evidence>
<dbReference type="InterPro" id="IPR000014">
    <property type="entry name" value="PAS"/>
</dbReference>
<keyword evidence="3" id="KW-0597">Phosphoprotein</keyword>
<gene>
    <name evidence="9" type="ORF">LCGC14_1482920</name>
</gene>
<evidence type="ECO:0000256" key="4">
    <source>
        <dbReference type="ARBA" id="ARBA00022679"/>
    </source>
</evidence>
<feature type="domain" description="PAS" evidence="7">
    <location>
        <begin position="253"/>
        <end position="324"/>
    </location>
</feature>
<dbReference type="Pfam" id="PF13188">
    <property type="entry name" value="PAS_8"/>
    <property type="match status" value="1"/>
</dbReference>
<evidence type="ECO:0000256" key="5">
    <source>
        <dbReference type="ARBA" id="ARBA00022777"/>
    </source>
</evidence>
<sequence>MSNDIEKKYLEIINNLDIGFFRGEFKGKLLMHNQAINKLLGFDPSTDLTGSLASAFLTNPEEQTRYYNELLKNGYIRDYITEIKKVNGEIITVQINAHIVKESDNKPLTIEGTVADITEKYILEQKLNESESKLRGIMSSITDQVSIIDKHFDILYLNDKAEELYGSSALGSKCFQVYHGFNEPCSDCQMRRTFEDGQVHHKECLREIGGESRYCWCTSNVFETDKKGHPISVLEVSRDITERKKAEEMLKEAELRYHTTFEQSPDGIMIIDPETTRTIKFNDAMCNLLGYTREEFAKLKVPDYDATENPSDTKTHVEKVLKEGRDDFETKMCTKEGDIKDIFTTAKVIELSGKLYLQSICRDITERKKTEMALRKSEHKFHTLFENMLDGFAFCKIIIDDDNNPIDFVYLEVNDAFERLTGLKKEETIGRRVTEVIPDIKNSKPNLFEIYGKVALTGESTKFEIFFEPLKIWLLISVYSLEKNYFVTVFDNITERKRAEQKLKESEQKLTERVKELTSLYEISKLVETLDIPLEDLILGTLNIIPSAYQFPDITRARIIYKDRVYSLENFRETKWKMSIKMMILKFPILIEVCYLENKSFISEEYDLLIEIGTQLKRILDGREIQRKLKESEETYRLLFESSTDGIASADTEGNFIDINKAFLDLLGYSREELLKLNFRDITPQKWHEMEDNLLIKQLSEEKDSGIYEKEYIQKDGTIIPIDIRFWIVKDNQGDPIRMWFIVRDITDRKIVEKEISDLAKFPSENPNPVLRATQNRILYANKSGIELLKVDIEGNIPEFLHEIIQESLSKNIKQELDIELANQIYSFTISPIKAMGYVNIYGINITDRIKAEEEIASLAKFPSEDPYPVLRVNLNNVLYINNAGQKLLKIDDNDEIPEIFRVKIDEAFINNAITEVEAILNSRIYSFNIIPIRGSNYVNIYGMDITERKQVEQKLKEVNKLKSEFLRRASHELKTPLISIKGFSDLILSLYSDQLDIP</sequence>
<organism evidence="9">
    <name type="scientific">marine sediment metagenome</name>
    <dbReference type="NCBI Taxonomy" id="412755"/>
    <lineage>
        <taxon>unclassified sequences</taxon>
        <taxon>metagenomes</taxon>
        <taxon>ecological metagenomes</taxon>
    </lineage>
</organism>
<dbReference type="PROSITE" id="PS50113">
    <property type="entry name" value="PAC"/>
    <property type="match status" value="4"/>
</dbReference>
<evidence type="ECO:0000313" key="9">
    <source>
        <dbReference type="EMBL" id="KKM66266.1"/>
    </source>
</evidence>
<feature type="domain" description="PAS" evidence="7">
    <location>
        <begin position="5"/>
        <end position="45"/>
    </location>
</feature>
<dbReference type="NCBIfam" id="TIGR00229">
    <property type="entry name" value="sensory_box"/>
    <property type="match status" value="5"/>
</dbReference>
<feature type="domain" description="PAC" evidence="8">
    <location>
        <begin position="706"/>
        <end position="758"/>
    </location>
</feature>
<dbReference type="Gene3D" id="3.30.450.20">
    <property type="entry name" value="PAS domain"/>
    <property type="match status" value="5"/>
</dbReference>
<reference evidence="9" key="1">
    <citation type="journal article" date="2015" name="Nature">
        <title>Complex archaea that bridge the gap between prokaryotes and eukaryotes.</title>
        <authorList>
            <person name="Spang A."/>
            <person name="Saw J.H."/>
            <person name="Jorgensen S.L."/>
            <person name="Zaremba-Niedzwiedzka K."/>
            <person name="Martijn J."/>
            <person name="Lind A.E."/>
            <person name="van Eijk R."/>
            <person name="Schleper C."/>
            <person name="Guy L."/>
            <person name="Ettema T.J."/>
        </authorList>
    </citation>
    <scope>NUCLEOTIDE SEQUENCE</scope>
</reference>
<dbReference type="InterPro" id="IPR003661">
    <property type="entry name" value="HisK_dim/P_dom"/>
</dbReference>
<dbReference type="EMBL" id="LAZR01010567">
    <property type="protein sequence ID" value="KKM66266.1"/>
    <property type="molecule type" value="Genomic_DNA"/>
</dbReference>
<dbReference type="Pfam" id="PF13426">
    <property type="entry name" value="PAS_9"/>
    <property type="match status" value="4"/>
</dbReference>
<evidence type="ECO:0000256" key="3">
    <source>
        <dbReference type="ARBA" id="ARBA00022553"/>
    </source>
</evidence>
<dbReference type="InterPro" id="IPR052162">
    <property type="entry name" value="Sensor_kinase/Photoreceptor"/>
</dbReference>
<dbReference type="SUPFAM" id="SSF55785">
    <property type="entry name" value="PYP-like sensor domain (PAS domain)"/>
    <property type="match status" value="5"/>
</dbReference>
<feature type="domain" description="PAS" evidence="7">
    <location>
        <begin position="130"/>
        <end position="166"/>
    </location>
</feature>
<keyword evidence="5" id="KW-0418">Kinase</keyword>